<accession>A0A5B7YI10</accession>
<keyword evidence="2" id="KW-1185">Reference proteome</keyword>
<dbReference type="KEGG" id="salk:FBQ74_17315"/>
<evidence type="ECO:0000313" key="2">
    <source>
        <dbReference type="Proteomes" id="UP000304912"/>
    </source>
</evidence>
<organism evidence="1 2">
    <name type="scientific">Salinimonas iocasae</name>
    <dbReference type="NCBI Taxonomy" id="2572577"/>
    <lineage>
        <taxon>Bacteria</taxon>
        <taxon>Pseudomonadati</taxon>
        <taxon>Pseudomonadota</taxon>
        <taxon>Gammaproteobacteria</taxon>
        <taxon>Alteromonadales</taxon>
        <taxon>Alteromonadaceae</taxon>
        <taxon>Alteromonas/Salinimonas group</taxon>
        <taxon>Salinimonas</taxon>
    </lineage>
</organism>
<protein>
    <submittedName>
        <fullName evidence="1">Uncharacterized protein</fullName>
    </submittedName>
</protein>
<proteinExistence type="predicted"/>
<dbReference type="AlphaFoldDB" id="A0A5B7YI10"/>
<geneLocation type="plasmid" evidence="1 2">
    <name>plas12</name>
</geneLocation>
<reference evidence="1 2" key="1">
    <citation type="submission" date="2019-04" db="EMBL/GenBank/DDBJ databases">
        <title>Salinimonas iocasae sp. nov., a halophilic bacterium isolated from the outer tube casing of tubeworms in Okinawa Trough.</title>
        <authorList>
            <person name="Zhang H."/>
            <person name="Wang H."/>
            <person name="Li C."/>
        </authorList>
    </citation>
    <scope>NUCLEOTIDE SEQUENCE [LARGE SCALE GENOMIC DNA]</scope>
    <source>
        <strain evidence="1 2">KX18D6</strain>
        <plasmid evidence="1 2">plas12</plasmid>
    </source>
</reference>
<evidence type="ECO:0000313" key="1">
    <source>
        <dbReference type="EMBL" id="QCZ95307.1"/>
    </source>
</evidence>
<dbReference type="OrthoDB" id="9823845at2"/>
<name>A0A5B7YI10_9ALTE</name>
<dbReference type="Proteomes" id="UP000304912">
    <property type="component" value="Plasmid plas12"/>
</dbReference>
<dbReference type="RefSeq" id="WP_139758034.1">
    <property type="nucleotide sequence ID" value="NZ_CP039853.1"/>
</dbReference>
<keyword evidence="1" id="KW-0614">Plasmid</keyword>
<dbReference type="EMBL" id="CP039853">
    <property type="protein sequence ID" value="QCZ95307.1"/>
    <property type="molecule type" value="Genomic_DNA"/>
</dbReference>
<gene>
    <name evidence="1" type="ORF">FBQ74_17315</name>
</gene>
<sequence>MIEQISKLLENYSDSGVNHIHIEGFLDITELQKAARSLRPENILCQKIIAGEISLTRSEESYITEGLNVDEPNVLYIRCTQKHISARTDDGNVMVEPLQKDKPFTVRLKEIENQLHYSSVISESIGEKLKDLGYEAALELYAIENPFTEESQAHELFEKGYARGMRELLNGV</sequence>